<dbReference type="NCBIfam" id="TIGR03317">
    <property type="entry name" value="ygfZ_signature"/>
    <property type="match status" value="1"/>
</dbReference>
<dbReference type="SUPFAM" id="SSF103025">
    <property type="entry name" value="Folate-binding domain"/>
    <property type="match status" value="1"/>
</dbReference>
<name>A0A7C5MYJ7_9GAMM</name>
<dbReference type="PANTHER" id="PTHR22602">
    <property type="entry name" value="TRANSFERASE CAF17, MITOCHONDRIAL-RELATED"/>
    <property type="match status" value="1"/>
</dbReference>
<evidence type="ECO:0000313" key="2">
    <source>
        <dbReference type="EMBL" id="HHH13719.1"/>
    </source>
</evidence>
<dbReference type="Proteomes" id="UP000886100">
    <property type="component" value="Unassembled WGS sequence"/>
</dbReference>
<accession>A0A7C5MYJ7</accession>
<dbReference type="Gene3D" id="3.30.70.1400">
    <property type="entry name" value="Aminomethyltransferase beta-barrel domains"/>
    <property type="match status" value="1"/>
</dbReference>
<dbReference type="InterPro" id="IPR017703">
    <property type="entry name" value="YgfZ/GCV_T_CS"/>
</dbReference>
<dbReference type="AlphaFoldDB" id="A0A7C5MYJ7"/>
<dbReference type="GO" id="GO:0016226">
    <property type="term" value="P:iron-sulfur cluster assembly"/>
    <property type="evidence" value="ECO:0007669"/>
    <property type="project" value="TreeGrafter"/>
</dbReference>
<feature type="region of interest" description="Disordered" evidence="1">
    <location>
        <begin position="310"/>
        <end position="331"/>
    </location>
</feature>
<reference evidence="2" key="1">
    <citation type="journal article" date="2020" name="mSystems">
        <title>Genome- and Community-Level Interaction Insights into Carbon Utilization and Element Cycling Functions of Hydrothermarchaeota in Hydrothermal Sediment.</title>
        <authorList>
            <person name="Zhou Z."/>
            <person name="Liu Y."/>
            <person name="Xu W."/>
            <person name="Pan J."/>
            <person name="Luo Z.H."/>
            <person name="Li M."/>
        </authorList>
    </citation>
    <scope>NUCLEOTIDE SEQUENCE [LARGE SCALE GENOMIC DNA]</scope>
    <source>
        <strain evidence="2">HyVt-535</strain>
    </source>
</reference>
<dbReference type="Gene3D" id="2.40.30.160">
    <property type="match status" value="1"/>
</dbReference>
<dbReference type="InterPro" id="IPR029043">
    <property type="entry name" value="GcvT/YgfZ_C"/>
</dbReference>
<dbReference type="SUPFAM" id="SSF101790">
    <property type="entry name" value="Aminomethyltransferase beta-barrel domain"/>
    <property type="match status" value="1"/>
</dbReference>
<dbReference type="InterPro" id="IPR045179">
    <property type="entry name" value="YgfZ/GcvT"/>
</dbReference>
<gene>
    <name evidence="2" type="ORF">ENJ98_05735</name>
</gene>
<dbReference type="PANTHER" id="PTHR22602:SF0">
    <property type="entry name" value="TRANSFERASE CAF17, MITOCHONDRIAL-RELATED"/>
    <property type="match status" value="1"/>
</dbReference>
<evidence type="ECO:0000256" key="1">
    <source>
        <dbReference type="SAM" id="MobiDB-lite"/>
    </source>
</evidence>
<comment type="caution">
    <text evidence="2">The sequence shown here is derived from an EMBL/GenBank/DDBJ whole genome shotgun (WGS) entry which is preliminary data.</text>
</comment>
<proteinExistence type="predicted"/>
<sequence length="331" mass="36142">MNPKWTQYLEENAPDTGAARAECAFSALDEGLIRVTGEDARDFLQGQLTNDIRRLTPEQAQLNGYCTPKGRMLALFLVFERDGALYLQLPRERVEPVMKRLQMFVLRSKVELADASDELVMAGVTGACCAELFPALPDEPFACRQPESLTLIRMPGEPARVQLAGDVDSMIAFHQAAADRLERVNDDFWPLQNIRAGLPSVHDATTEAFVPQMCNLDLLGGVSFTKGCYTGQEVVARMRYLGQLKRRMYLARIDPGTCPAPGDALFSPSSRSAQGAGRVVAARPSPEGGCEALVVAEIAAFEAADLRLGDENGPPLELREPPYGLASVKEQ</sequence>
<dbReference type="EMBL" id="DROM01000347">
    <property type="protein sequence ID" value="HHH13719.1"/>
    <property type="molecule type" value="Genomic_DNA"/>
</dbReference>
<organism evidence="2">
    <name type="scientific">Thiolapillus brandeum</name>
    <dbReference type="NCBI Taxonomy" id="1076588"/>
    <lineage>
        <taxon>Bacteria</taxon>
        <taxon>Pseudomonadati</taxon>
        <taxon>Pseudomonadota</taxon>
        <taxon>Gammaproteobacteria</taxon>
        <taxon>Chromatiales</taxon>
        <taxon>Sedimenticolaceae</taxon>
        <taxon>Thiolapillus</taxon>
    </lineage>
</organism>
<protein>
    <submittedName>
        <fullName evidence="2">Folate-binding protein</fullName>
    </submittedName>
</protein>
<dbReference type="Gene3D" id="3.30.70.1630">
    <property type="match status" value="1"/>
</dbReference>